<dbReference type="InterPro" id="IPR002156">
    <property type="entry name" value="RNaseH_domain"/>
</dbReference>
<name>A0A2Z6NX80_TRISU</name>
<evidence type="ECO:0000313" key="2">
    <source>
        <dbReference type="EMBL" id="GAU48831.1"/>
    </source>
</evidence>
<dbReference type="Gene3D" id="3.30.420.10">
    <property type="entry name" value="Ribonuclease H-like superfamily/Ribonuclease H"/>
    <property type="match status" value="1"/>
</dbReference>
<proteinExistence type="predicted"/>
<dbReference type="PANTHER" id="PTHR47723:SF19">
    <property type="entry name" value="POLYNUCLEOTIDYL TRANSFERASE, RIBONUCLEASE H-LIKE SUPERFAMILY PROTEIN"/>
    <property type="match status" value="1"/>
</dbReference>
<dbReference type="PROSITE" id="PS50879">
    <property type="entry name" value="RNASE_H_1"/>
    <property type="match status" value="1"/>
</dbReference>
<dbReference type="OrthoDB" id="1938131at2759"/>
<dbReference type="EMBL" id="DF974478">
    <property type="protein sequence ID" value="GAU48831.1"/>
    <property type="molecule type" value="Genomic_DNA"/>
</dbReference>
<evidence type="ECO:0000313" key="3">
    <source>
        <dbReference type="Proteomes" id="UP000242715"/>
    </source>
</evidence>
<dbReference type="InterPro" id="IPR012337">
    <property type="entry name" value="RNaseH-like_sf"/>
</dbReference>
<dbReference type="PANTHER" id="PTHR47723">
    <property type="entry name" value="OS05G0353850 PROTEIN"/>
    <property type="match status" value="1"/>
</dbReference>
<dbReference type="Proteomes" id="UP000242715">
    <property type="component" value="Unassembled WGS sequence"/>
</dbReference>
<dbReference type="CDD" id="cd06222">
    <property type="entry name" value="RNase_H_like"/>
    <property type="match status" value="1"/>
</dbReference>
<evidence type="ECO:0000259" key="1">
    <source>
        <dbReference type="PROSITE" id="PS50879"/>
    </source>
</evidence>
<reference evidence="3" key="1">
    <citation type="journal article" date="2017" name="Front. Plant Sci.">
        <title>Climate Clever Clovers: New Paradigm to Reduce the Environmental Footprint of Ruminants by Breeding Low Methanogenic Forages Utilizing Haplotype Variation.</title>
        <authorList>
            <person name="Kaur P."/>
            <person name="Appels R."/>
            <person name="Bayer P.E."/>
            <person name="Keeble-Gagnere G."/>
            <person name="Wang J."/>
            <person name="Hirakawa H."/>
            <person name="Shirasawa K."/>
            <person name="Vercoe P."/>
            <person name="Stefanova K."/>
            <person name="Durmic Z."/>
            <person name="Nichols P."/>
            <person name="Revell C."/>
            <person name="Isobe S.N."/>
            <person name="Edwards D."/>
            <person name="Erskine W."/>
        </authorList>
    </citation>
    <scope>NUCLEOTIDE SEQUENCE [LARGE SCALE GENOMIC DNA]</scope>
    <source>
        <strain evidence="3">cv. Daliak</strain>
    </source>
</reference>
<gene>
    <name evidence="2" type="ORF">TSUD_190610</name>
</gene>
<protein>
    <recommendedName>
        <fullName evidence="1">RNase H type-1 domain-containing protein</fullName>
    </recommendedName>
</protein>
<dbReference type="SUPFAM" id="SSF53098">
    <property type="entry name" value="Ribonuclease H-like"/>
    <property type="match status" value="1"/>
</dbReference>
<organism evidence="2 3">
    <name type="scientific">Trifolium subterraneum</name>
    <name type="common">Subterranean clover</name>
    <dbReference type="NCBI Taxonomy" id="3900"/>
    <lineage>
        <taxon>Eukaryota</taxon>
        <taxon>Viridiplantae</taxon>
        <taxon>Streptophyta</taxon>
        <taxon>Embryophyta</taxon>
        <taxon>Tracheophyta</taxon>
        <taxon>Spermatophyta</taxon>
        <taxon>Magnoliopsida</taxon>
        <taxon>eudicotyledons</taxon>
        <taxon>Gunneridae</taxon>
        <taxon>Pentapetalae</taxon>
        <taxon>rosids</taxon>
        <taxon>fabids</taxon>
        <taxon>Fabales</taxon>
        <taxon>Fabaceae</taxon>
        <taxon>Papilionoideae</taxon>
        <taxon>50 kb inversion clade</taxon>
        <taxon>NPAAA clade</taxon>
        <taxon>Hologalegina</taxon>
        <taxon>IRL clade</taxon>
        <taxon>Trifolieae</taxon>
        <taxon>Trifolium</taxon>
    </lineage>
</organism>
<keyword evidence="3" id="KW-1185">Reference proteome</keyword>
<dbReference type="InterPro" id="IPR044730">
    <property type="entry name" value="RNase_H-like_dom_plant"/>
</dbReference>
<feature type="domain" description="RNase H type-1" evidence="1">
    <location>
        <begin position="98"/>
        <end position="228"/>
    </location>
</feature>
<dbReference type="InterPro" id="IPR053151">
    <property type="entry name" value="RNase_H-like"/>
</dbReference>
<dbReference type="Pfam" id="PF13456">
    <property type="entry name" value="RVT_3"/>
    <property type="match status" value="1"/>
</dbReference>
<accession>A0A2Z6NX80</accession>
<sequence length="259" mass="28596">MKFLIQCRYLGGRNLHAKLGCRLKIGDGSKIRVMTEPWLQGEDDLWISSPQEQAAVGERIMKLSLLEEVTEDQVVRQEEQNGKYSISTPRLVSWHPPPENVIKVNVDGSSIGNQGPSGFGGLLRKTFGGWITGFAGSCGFTSNINAELQVILHGLDIAWNHGFRNVICESDSQTALKLIQEGVPSTHPYAPLVNYIQSLIHKEWKLFLVHTLREGNASADWLAKLGASLVQEPKMFSICPSPLSSICLVDSMGIQFPRA</sequence>
<dbReference type="GO" id="GO:0004523">
    <property type="term" value="F:RNA-DNA hybrid ribonuclease activity"/>
    <property type="evidence" value="ECO:0007669"/>
    <property type="project" value="InterPro"/>
</dbReference>
<dbReference type="AlphaFoldDB" id="A0A2Z6NX80"/>
<dbReference type="GO" id="GO:0003676">
    <property type="term" value="F:nucleic acid binding"/>
    <property type="evidence" value="ECO:0007669"/>
    <property type="project" value="InterPro"/>
</dbReference>
<dbReference type="InterPro" id="IPR036397">
    <property type="entry name" value="RNaseH_sf"/>
</dbReference>